<sequence length="95" mass="9208">MANIANTKDVVIGNNKGKVGAGNTVGIQGGVGKDASLGNVNEVVVGGINDGKIGAENEYGIKGGLKDGDSIGNVSQVAVGQNSGEIGSGNKITIG</sequence>
<proteinExistence type="predicted"/>
<protein>
    <submittedName>
        <fullName evidence="1">Uncharacterized protein</fullName>
    </submittedName>
</protein>
<name>A0A671WAS2_SPAAU</name>
<dbReference type="GeneTree" id="ENSGT00970000197760"/>
<organism evidence="1 2">
    <name type="scientific">Sparus aurata</name>
    <name type="common">Gilthead sea bream</name>
    <dbReference type="NCBI Taxonomy" id="8175"/>
    <lineage>
        <taxon>Eukaryota</taxon>
        <taxon>Metazoa</taxon>
        <taxon>Chordata</taxon>
        <taxon>Craniata</taxon>
        <taxon>Vertebrata</taxon>
        <taxon>Euteleostomi</taxon>
        <taxon>Actinopterygii</taxon>
        <taxon>Neopterygii</taxon>
        <taxon>Teleostei</taxon>
        <taxon>Neoteleostei</taxon>
        <taxon>Acanthomorphata</taxon>
        <taxon>Eupercaria</taxon>
        <taxon>Spariformes</taxon>
        <taxon>Sparidae</taxon>
        <taxon>Sparus</taxon>
    </lineage>
</organism>
<evidence type="ECO:0000313" key="1">
    <source>
        <dbReference type="Ensembl" id="ENSSAUP00010035689.1"/>
    </source>
</evidence>
<accession>A0A671WAS2</accession>
<reference evidence="1" key="1">
    <citation type="submission" date="2021-04" db="EMBL/GenBank/DDBJ databases">
        <authorList>
            <consortium name="Wellcome Sanger Institute Data Sharing"/>
        </authorList>
    </citation>
    <scope>NUCLEOTIDE SEQUENCE [LARGE SCALE GENOMIC DNA]</scope>
</reference>
<reference evidence="1" key="3">
    <citation type="submission" date="2025-09" db="UniProtKB">
        <authorList>
            <consortium name="Ensembl"/>
        </authorList>
    </citation>
    <scope>IDENTIFICATION</scope>
</reference>
<dbReference type="Proteomes" id="UP000472265">
    <property type="component" value="Chromosome 13"/>
</dbReference>
<keyword evidence="2" id="KW-1185">Reference proteome</keyword>
<evidence type="ECO:0000313" key="2">
    <source>
        <dbReference type="Proteomes" id="UP000472265"/>
    </source>
</evidence>
<dbReference type="Ensembl" id="ENSSAUT00010037593.1">
    <property type="protein sequence ID" value="ENSSAUP00010035689.1"/>
    <property type="gene ID" value="ENSSAUG00010015111.1"/>
</dbReference>
<dbReference type="AlphaFoldDB" id="A0A671WAS2"/>
<dbReference type="InParanoid" id="A0A671WAS2"/>
<reference evidence="1" key="2">
    <citation type="submission" date="2025-08" db="UniProtKB">
        <authorList>
            <consortium name="Ensembl"/>
        </authorList>
    </citation>
    <scope>IDENTIFICATION</scope>
</reference>